<name>M2WUS0_GALSU</name>
<dbReference type="EMBL" id="KB454528">
    <property type="protein sequence ID" value="EME27705.1"/>
    <property type="molecule type" value="Genomic_DNA"/>
</dbReference>
<dbReference type="GO" id="GO:0016020">
    <property type="term" value="C:membrane"/>
    <property type="evidence" value="ECO:0007669"/>
    <property type="project" value="UniProtKB-SubCell"/>
</dbReference>
<feature type="transmembrane region" description="Helical" evidence="7">
    <location>
        <begin position="744"/>
        <end position="765"/>
    </location>
</feature>
<dbReference type="CDD" id="cd17330">
    <property type="entry name" value="MFS_SLC46_TetA_like"/>
    <property type="match status" value="1"/>
</dbReference>
<dbReference type="InterPro" id="IPR036259">
    <property type="entry name" value="MFS_trans_sf"/>
</dbReference>
<dbReference type="PANTHER" id="PTHR23504">
    <property type="entry name" value="MAJOR FACILITATOR SUPERFAMILY DOMAIN-CONTAINING PROTEIN 10"/>
    <property type="match status" value="1"/>
</dbReference>
<dbReference type="OMA" id="RNTETND"/>
<protein>
    <submittedName>
        <fullName evidence="9">MFS transporter, DHA1 family, tetracycline:hydrogen antiporter</fullName>
    </submittedName>
</protein>
<evidence type="ECO:0000256" key="2">
    <source>
        <dbReference type="ARBA" id="ARBA00022448"/>
    </source>
</evidence>
<feature type="domain" description="Major facilitator superfamily (MFS) profile" evidence="8">
    <location>
        <begin position="42"/>
        <end position="767"/>
    </location>
</feature>
<dbReference type="OrthoDB" id="419616at2759"/>
<feature type="transmembrane region" description="Helical" evidence="7">
    <location>
        <begin position="607"/>
        <end position="626"/>
    </location>
</feature>
<dbReference type="eggNOG" id="KOG2615">
    <property type="taxonomic scope" value="Eukaryota"/>
</dbReference>
<dbReference type="RefSeq" id="XP_005704225.1">
    <property type="nucleotide sequence ID" value="XM_005704168.1"/>
</dbReference>
<dbReference type="GO" id="GO:0022857">
    <property type="term" value="F:transmembrane transporter activity"/>
    <property type="evidence" value="ECO:0007669"/>
    <property type="project" value="InterPro"/>
</dbReference>
<keyword evidence="5 7" id="KW-0472">Membrane</keyword>
<feature type="region of interest" description="Disordered" evidence="6">
    <location>
        <begin position="1"/>
        <end position="30"/>
    </location>
</feature>
<proteinExistence type="predicted"/>
<feature type="region of interest" description="Disordered" evidence="6">
    <location>
        <begin position="335"/>
        <end position="378"/>
    </location>
</feature>
<evidence type="ECO:0000256" key="6">
    <source>
        <dbReference type="SAM" id="MobiDB-lite"/>
    </source>
</evidence>
<evidence type="ECO:0000256" key="7">
    <source>
        <dbReference type="SAM" id="Phobius"/>
    </source>
</evidence>
<feature type="compositionally biased region" description="Acidic residues" evidence="6">
    <location>
        <begin position="434"/>
        <end position="444"/>
    </location>
</feature>
<dbReference type="Proteomes" id="UP000030680">
    <property type="component" value="Unassembled WGS sequence"/>
</dbReference>
<dbReference type="InterPro" id="IPR001958">
    <property type="entry name" value="Tet-R_TetA/multi-R_MdtG-like"/>
</dbReference>
<evidence type="ECO:0000256" key="4">
    <source>
        <dbReference type="ARBA" id="ARBA00022989"/>
    </source>
</evidence>
<feature type="transmembrane region" description="Helical" evidence="7">
    <location>
        <begin position="215"/>
        <end position="239"/>
    </location>
</feature>
<evidence type="ECO:0000313" key="10">
    <source>
        <dbReference type="Proteomes" id="UP000030680"/>
    </source>
</evidence>
<dbReference type="KEGG" id="gsl:Gasu_46950"/>
<evidence type="ECO:0000259" key="8">
    <source>
        <dbReference type="PROSITE" id="PS50850"/>
    </source>
</evidence>
<feature type="transmembrane region" description="Helical" evidence="7">
    <location>
        <begin position="116"/>
        <end position="135"/>
    </location>
</feature>
<keyword evidence="2" id="KW-0813">Transport</keyword>
<dbReference type="SUPFAM" id="SSF103473">
    <property type="entry name" value="MFS general substrate transporter"/>
    <property type="match status" value="2"/>
</dbReference>
<feature type="transmembrane region" description="Helical" evidence="7">
    <location>
        <begin position="43"/>
        <end position="64"/>
    </location>
</feature>
<feature type="transmembrane region" description="Helical" evidence="7">
    <location>
        <begin position="84"/>
        <end position="104"/>
    </location>
</feature>
<evidence type="ECO:0000256" key="3">
    <source>
        <dbReference type="ARBA" id="ARBA00022692"/>
    </source>
</evidence>
<dbReference type="Pfam" id="PF07690">
    <property type="entry name" value="MFS_1"/>
    <property type="match status" value="1"/>
</dbReference>
<dbReference type="InterPro" id="IPR011701">
    <property type="entry name" value="MFS"/>
</dbReference>
<feature type="region of interest" description="Disordered" evidence="6">
    <location>
        <begin position="396"/>
        <end position="453"/>
    </location>
</feature>
<dbReference type="Gramene" id="EME27705">
    <property type="protein sequence ID" value="EME27705"/>
    <property type="gene ID" value="Gasu_46950"/>
</dbReference>
<keyword evidence="4 7" id="KW-1133">Transmembrane helix</keyword>
<feature type="compositionally biased region" description="Low complexity" evidence="6">
    <location>
        <begin position="416"/>
        <end position="430"/>
    </location>
</feature>
<evidence type="ECO:0000313" key="9">
    <source>
        <dbReference type="EMBL" id="EME27705.1"/>
    </source>
</evidence>
<evidence type="ECO:0000256" key="1">
    <source>
        <dbReference type="ARBA" id="ARBA00004141"/>
    </source>
</evidence>
<gene>
    <name evidence="9" type="ORF">Gasu_46950</name>
</gene>
<feature type="transmembrane region" description="Helical" evidence="7">
    <location>
        <begin position="638"/>
        <end position="658"/>
    </location>
</feature>
<feature type="compositionally biased region" description="Low complexity" evidence="6">
    <location>
        <begin position="13"/>
        <end position="30"/>
    </location>
</feature>
<feature type="transmembrane region" description="Helical" evidence="7">
    <location>
        <begin position="173"/>
        <end position="195"/>
    </location>
</feature>
<dbReference type="PANTHER" id="PTHR23504:SF15">
    <property type="entry name" value="MAJOR FACILITATOR SUPERFAMILY (MFS) PROFILE DOMAIN-CONTAINING PROTEIN"/>
    <property type="match status" value="1"/>
</dbReference>
<keyword evidence="10" id="KW-1185">Reference proteome</keyword>
<dbReference type="PRINTS" id="PR01035">
    <property type="entry name" value="TCRTETA"/>
</dbReference>
<evidence type="ECO:0000256" key="5">
    <source>
        <dbReference type="ARBA" id="ARBA00023136"/>
    </source>
</evidence>
<sequence>MKKSSVLPPRYPSPEATTTPAEKPTLSLELPKPTTTPLPTLRLVILGLAVLADAFSVTIVYPFAPFLVRDLMNIPDWRQNEVGYYSGLIASCFTLGSMFGSPLWGALSDQIGRRPVILVGLLGDFIFINLFGTAKNIATSLIFRFLHGLSSGNIAVAKTYLADVTDSTNESAAFGLIGLTFGVGVVIGPVIGGFLSRPAVHFPQYVSSGSLLDRYPYLLPCLVVSIYIFIDLIFAFFFLDESKPRYDFSTREQNLSYAYGITDNASAQESGVWIDSSAGVETVSVAPSDVLSVREQEKNFLDRNLLESFERQVGITPRMSQSLFSSIPMSLNEFSPTNRSLRSPLLGSERSRDFTGLATPSTRSIRSRRGRERREHEWDDRLSWSNRESYTEQIGPLLTETILEPEDDEIDKRSKALSSSQRSLSISTSIPEDGREEDNNNNDETEYKGSQVRDVMEEDDWFYSDEYPKNRGISSAERRGSESSSFVTYGLSGSLGATATNLLSPALRSRAPSKAIERLRIDEEDAASTVIENNIEETPLFSPDEEGTILPEPTGAIIENRTFRQVLIVAVLISFTLMAGDEVIPIWASTQPSFGGLGFSSTDIGLVQAISGMTTILVALYIFPFIARRLGVVKTIRLGLFVGSLDYLLPAIITSFGWSRKNIASWLGYASFDIFLAFFEQCCWAGIALIVKNSVHPSSVGIALGLAQGLQSAGFAAGPVIGGSLFASAISLNLPFPFTYGRSFFYLESGLLLMIYIIAGGLPPWPWKIEQSKW</sequence>
<comment type="subcellular location">
    <subcellularLocation>
        <location evidence="1">Membrane</location>
        <topology evidence="1">Multi-pass membrane protein</topology>
    </subcellularLocation>
</comment>
<organism evidence="9 10">
    <name type="scientific">Galdieria sulphuraria</name>
    <name type="common">Red alga</name>
    <dbReference type="NCBI Taxonomy" id="130081"/>
    <lineage>
        <taxon>Eukaryota</taxon>
        <taxon>Rhodophyta</taxon>
        <taxon>Bangiophyceae</taxon>
        <taxon>Galdieriales</taxon>
        <taxon>Galdieriaceae</taxon>
        <taxon>Galdieria</taxon>
    </lineage>
</organism>
<dbReference type="AlphaFoldDB" id="M2WUS0"/>
<accession>M2WUS0</accession>
<feature type="transmembrane region" description="Helical" evidence="7">
    <location>
        <begin position="566"/>
        <end position="587"/>
    </location>
</feature>
<dbReference type="InterPro" id="IPR020846">
    <property type="entry name" value="MFS_dom"/>
</dbReference>
<reference evidence="10" key="1">
    <citation type="journal article" date="2013" name="Science">
        <title>Gene transfer from bacteria and archaea facilitated evolution of an extremophilic eukaryote.</title>
        <authorList>
            <person name="Schonknecht G."/>
            <person name="Chen W.H."/>
            <person name="Ternes C.M."/>
            <person name="Barbier G.G."/>
            <person name="Shrestha R.P."/>
            <person name="Stanke M."/>
            <person name="Brautigam A."/>
            <person name="Baker B.J."/>
            <person name="Banfield J.F."/>
            <person name="Garavito R.M."/>
            <person name="Carr K."/>
            <person name="Wilkerson C."/>
            <person name="Rensing S.A."/>
            <person name="Gagneul D."/>
            <person name="Dickenson N.E."/>
            <person name="Oesterhelt C."/>
            <person name="Lercher M.J."/>
            <person name="Weber A.P."/>
        </authorList>
    </citation>
    <scope>NUCLEOTIDE SEQUENCE [LARGE SCALE GENOMIC DNA]</scope>
    <source>
        <strain evidence="10">074W</strain>
    </source>
</reference>
<dbReference type="PROSITE" id="PS50850">
    <property type="entry name" value="MFS"/>
    <property type="match status" value="1"/>
</dbReference>
<feature type="transmembrane region" description="Helical" evidence="7">
    <location>
        <begin position="712"/>
        <end position="732"/>
    </location>
</feature>
<keyword evidence="3 7" id="KW-0812">Transmembrane</keyword>
<dbReference type="Gene3D" id="1.20.1250.20">
    <property type="entry name" value="MFS general substrate transporter like domains"/>
    <property type="match status" value="2"/>
</dbReference>
<dbReference type="GeneID" id="17086593"/>